<protein>
    <recommendedName>
        <fullName evidence="3">F-box domain-containing protein</fullName>
    </recommendedName>
</protein>
<evidence type="ECO:0008006" key="3">
    <source>
        <dbReference type="Google" id="ProtNLM"/>
    </source>
</evidence>
<sequence>MSSTDPSIPPVDGSCYLLGLPRELRDEVYEYALTSDEDFLYDDQLDGFNQLQYVSKQLRAETLGLTLKLNKQVHITCDKDILRMKPCDIDVYLDQRLSFLTTCTTVSTSKLATIQIDLQSGYSQISNKCTQWDSITGPLRRWCSTHIHVMVKLRSEAWKLTYGKSVTRFILEGKYAKHHCFRLRFPNLRVLPTGKFDEGVLAQRLLAERDYLGIFDTAGIERWLPRVRTWFSEGMSEVEMAWCPGLEQLPSIL</sequence>
<dbReference type="AlphaFoldDB" id="A0A6A6QS27"/>
<dbReference type="EMBL" id="MU004189">
    <property type="protein sequence ID" value="KAF2495185.1"/>
    <property type="molecule type" value="Genomic_DNA"/>
</dbReference>
<dbReference type="Proteomes" id="UP000799750">
    <property type="component" value="Unassembled WGS sequence"/>
</dbReference>
<organism evidence="1 2">
    <name type="scientific">Lophium mytilinum</name>
    <dbReference type="NCBI Taxonomy" id="390894"/>
    <lineage>
        <taxon>Eukaryota</taxon>
        <taxon>Fungi</taxon>
        <taxon>Dikarya</taxon>
        <taxon>Ascomycota</taxon>
        <taxon>Pezizomycotina</taxon>
        <taxon>Dothideomycetes</taxon>
        <taxon>Pleosporomycetidae</taxon>
        <taxon>Mytilinidiales</taxon>
        <taxon>Mytilinidiaceae</taxon>
        <taxon>Lophium</taxon>
    </lineage>
</organism>
<evidence type="ECO:0000313" key="2">
    <source>
        <dbReference type="Proteomes" id="UP000799750"/>
    </source>
</evidence>
<gene>
    <name evidence="1" type="ORF">BU16DRAFT_561481</name>
</gene>
<accession>A0A6A6QS27</accession>
<evidence type="ECO:0000313" key="1">
    <source>
        <dbReference type="EMBL" id="KAF2495185.1"/>
    </source>
</evidence>
<proteinExistence type="predicted"/>
<name>A0A6A6QS27_9PEZI</name>
<reference evidence="1" key="1">
    <citation type="journal article" date="2020" name="Stud. Mycol.">
        <title>101 Dothideomycetes genomes: a test case for predicting lifestyles and emergence of pathogens.</title>
        <authorList>
            <person name="Haridas S."/>
            <person name="Albert R."/>
            <person name="Binder M."/>
            <person name="Bloem J."/>
            <person name="Labutti K."/>
            <person name="Salamov A."/>
            <person name="Andreopoulos B."/>
            <person name="Baker S."/>
            <person name="Barry K."/>
            <person name="Bills G."/>
            <person name="Bluhm B."/>
            <person name="Cannon C."/>
            <person name="Castanera R."/>
            <person name="Culley D."/>
            <person name="Daum C."/>
            <person name="Ezra D."/>
            <person name="Gonzalez J."/>
            <person name="Henrissat B."/>
            <person name="Kuo A."/>
            <person name="Liang C."/>
            <person name="Lipzen A."/>
            <person name="Lutzoni F."/>
            <person name="Magnuson J."/>
            <person name="Mondo S."/>
            <person name="Nolan M."/>
            <person name="Ohm R."/>
            <person name="Pangilinan J."/>
            <person name="Park H.-J."/>
            <person name="Ramirez L."/>
            <person name="Alfaro M."/>
            <person name="Sun H."/>
            <person name="Tritt A."/>
            <person name="Yoshinaga Y."/>
            <person name="Zwiers L.-H."/>
            <person name="Turgeon B."/>
            <person name="Goodwin S."/>
            <person name="Spatafora J."/>
            <person name="Crous P."/>
            <person name="Grigoriev I."/>
        </authorList>
    </citation>
    <scope>NUCLEOTIDE SEQUENCE</scope>
    <source>
        <strain evidence="1">CBS 269.34</strain>
    </source>
</reference>
<keyword evidence="2" id="KW-1185">Reference proteome</keyword>
<dbReference type="OrthoDB" id="4790878at2759"/>